<dbReference type="GeneID" id="68355335"/>
<gene>
    <name evidence="3" type="ORF">HRG_06206</name>
</gene>
<evidence type="ECO:0000313" key="3">
    <source>
        <dbReference type="EMBL" id="KAH0963696.1"/>
    </source>
</evidence>
<feature type="region of interest" description="Disordered" evidence="1">
    <location>
        <begin position="280"/>
        <end position="330"/>
    </location>
</feature>
<proteinExistence type="predicted"/>
<keyword evidence="4" id="KW-1185">Reference proteome</keyword>
<dbReference type="OrthoDB" id="4928176at2759"/>
<comment type="caution">
    <text evidence="3">The sequence shown here is derived from an EMBL/GenBank/DDBJ whole genome shotgun (WGS) entry which is preliminary data.</text>
</comment>
<sequence>MLSKNTLLAIIGVLTALHSATAQGAAPADEIQQLPADLQELANEKCHPGGTYKLGDETSVIPPCVAEQLIFTECEGRAGFISTEGARLPPGNQNMDIYKECVLGKNSTLNADSDGCLACKKSNEIFSDDEAKFWKNVYSEAATKLTESNDTKTLPELYEELRLQSNEFPQPLQENKNVTVPLEEYYPNPPKPQRAGDSEALEEQDVAGEQGQGPVKRQVKVRAQFAAFASASFGCQRPGFGSFTPAMVQKPPKGGTPSSASSAPSAVPTTLIRAVPSAVPSTNKTDAANNTVTKGTNTTNDTRIPSGLVGINGTRVTNGTSPQPTSPTAKAPVDRTFIFVMVFTPSQHVMKRQQDGSYVYVIMFGKPAPIADSPETPQKPLGSREEGEKRGLPDISQCGECARKQVTLPGVVQAEAAPPSTQQADGASQQVLEKVESAVQQSGAQQPQTMIFVVNIGVTAGASAGAETPGAETPDTAKTNKAGKSAAGRPVSVGGQDAGPGVKGDAKGQGKVPAPPGVPAGQPGSQPPRGTQTATGTPQATPPSGNSC</sequence>
<keyword evidence="2" id="KW-0732">Signal</keyword>
<organism evidence="3 4">
    <name type="scientific">Hirsutella rhossiliensis</name>
    <dbReference type="NCBI Taxonomy" id="111463"/>
    <lineage>
        <taxon>Eukaryota</taxon>
        <taxon>Fungi</taxon>
        <taxon>Dikarya</taxon>
        <taxon>Ascomycota</taxon>
        <taxon>Pezizomycotina</taxon>
        <taxon>Sordariomycetes</taxon>
        <taxon>Hypocreomycetidae</taxon>
        <taxon>Hypocreales</taxon>
        <taxon>Ophiocordycipitaceae</taxon>
        <taxon>Hirsutella</taxon>
    </lineage>
</organism>
<feature type="region of interest" description="Disordered" evidence="1">
    <location>
        <begin position="184"/>
        <end position="215"/>
    </location>
</feature>
<dbReference type="EMBL" id="JAIZPD010000005">
    <property type="protein sequence ID" value="KAH0963696.1"/>
    <property type="molecule type" value="Genomic_DNA"/>
</dbReference>
<evidence type="ECO:0000256" key="1">
    <source>
        <dbReference type="SAM" id="MobiDB-lite"/>
    </source>
</evidence>
<feature type="chain" id="PRO_5040255089" evidence="2">
    <location>
        <begin position="23"/>
        <end position="548"/>
    </location>
</feature>
<feature type="compositionally biased region" description="Low complexity" evidence="1">
    <location>
        <begin position="519"/>
        <end position="548"/>
    </location>
</feature>
<feature type="signal peptide" evidence="2">
    <location>
        <begin position="1"/>
        <end position="22"/>
    </location>
</feature>
<evidence type="ECO:0000313" key="4">
    <source>
        <dbReference type="Proteomes" id="UP000824596"/>
    </source>
</evidence>
<feature type="region of interest" description="Disordered" evidence="1">
    <location>
        <begin position="463"/>
        <end position="548"/>
    </location>
</feature>
<evidence type="ECO:0000256" key="2">
    <source>
        <dbReference type="SAM" id="SignalP"/>
    </source>
</evidence>
<accession>A0A9P8SK34</accession>
<dbReference type="RefSeq" id="XP_044721209.1">
    <property type="nucleotide sequence ID" value="XM_044864677.1"/>
</dbReference>
<protein>
    <submittedName>
        <fullName evidence="3">Uncharacterized protein</fullName>
    </submittedName>
</protein>
<reference evidence="3" key="1">
    <citation type="submission" date="2021-09" db="EMBL/GenBank/DDBJ databases">
        <title>A high-quality genome of the endoparasitic fungus Hirsutella rhossiliensis with a comparison of Hirsutella genomes reveals transposable elements contributing to genome size variation.</title>
        <authorList>
            <person name="Lin R."/>
            <person name="Jiao Y."/>
            <person name="Sun X."/>
            <person name="Ling J."/>
            <person name="Xie B."/>
            <person name="Cheng X."/>
        </authorList>
    </citation>
    <scope>NUCLEOTIDE SEQUENCE</scope>
    <source>
        <strain evidence="3">HR02</strain>
    </source>
</reference>
<feature type="compositionally biased region" description="Polar residues" evidence="1">
    <location>
        <begin position="314"/>
        <end position="328"/>
    </location>
</feature>
<feature type="compositionally biased region" description="Low complexity" evidence="1">
    <location>
        <begin position="289"/>
        <end position="302"/>
    </location>
</feature>
<feature type="region of interest" description="Disordered" evidence="1">
    <location>
        <begin position="369"/>
        <end position="396"/>
    </location>
</feature>
<feature type="compositionally biased region" description="Basic and acidic residues" evidence="1">
    <location>
        <begin position="382"/>
        <end position="392"/>
    </location>
</feature>
<name>A0A9P8SK34_9HYPO</name>
<dbReference type="Proteomes" id="UP000824596">
    <property type="component" value="Unassembled WGS sequence"/>
</dbReference>
<dbReference type="AlphaFoldDB" id="A0A9P8SK34"/>